<dbReference type="InterPro" id="IPR032675">
    <property type="entry name" value="LRR_dom_sf"/>
</dbReference>
<keyword evidence="2" id="KW-1185">Reference proteome</keyword>
<dbReference type="Proteomes" id="UP001281410">
    <property type="component" value="Unassembled WGS sequence"/>
</dbReference>
<dbReference type="SUPFAM" id="SSF52058">
    <property type="entry name" value="L domain-like"/>
    <property type="match status" value="1"/>
</dbReference>
<sequence>MLEIEGCQELEVLQKLPSIINLELNKCGSKVLQRIIVSASLTYMRICKISNLECLVEGYLKHFTSLEELQISHLGELATLSNETGLQSLISLKLLEISRCQFLKELPQNLNFRLFDRS</sequence>
<dbReference type="EMBL" id="JANJYJ010000001">
    <property type="protein sequence ID" value="KAK3228685.1"/>
    <property type="molecule type" value="Genomic_DNA"/>
</dbReference>
<gene>
    <name evidence="1" type="ORF">Dsin_000566</name>
</gene>
<dbReference type="Gene3D" id="3.80.10.10">
    <property type="entry name" value="Ribonuclease Inhibitor"/>
    <property type="match status" value="1"/>
</dbReference>
<organism evidence="1 2">
    <name type="scientific">Dipteronia sinensis</name>
    <dbReference type="NCBI Taxonomy" id="43782"/>
    <lineage>
        <taxon>Eukaryota</taxon>
        <taxon>Viridiplantae</taxon>
        <taxon>Streptophyta</taxon>
        <taxon>Embryophyta</taxon>
        <taxon>Tracheophyta</taxon>
        <taxon>Spermatophyta</taxon>
        <taxon>Magnoliopsida</taxon>
        <taxon>eudicotyledons</taxon>
        <taxon>Gunneridae</taxon>
        <taxon>Pentapetalae</taxon>
        <taxon>rosids</taxon>
        <taxon>malvids</taxon>
        <taxon>Sapindales</taxon>
        <taxon>Sapindaceae</taxon>
        <taxon>Hippocastanoideae</taxon>
        <taxon>Acereae</taxon>
        <taxon>Dipteronia</taxon>
    </lineage>
</organism>
<evidence type="ECO:0000313" key="2">
    <source>
        <dbReference type="Proteomes" id="UP001281410"/>
    </source>
</evidence>
<reference evidence="1" key="1">
    <citation type="journal article" date="2023" name="Plant J.">
        <title>Genome sequences and population genomics provide insights into the demographic history, inbreeding, and mutation load of two 'living fossil' tree species of Dipteronia.</title>
        <authorList>
            <person name="Feng Y."/>
            <person name="Comes H.P."/>
            <person name="Chen J."/>
            <person name="Zhu S."/>
            <person name="Lu R."/>
            <person name="Zhang X."/>
            <person name="Li P."/>
            <person name="Qiu J."/>
            <person name="Olsen K.M."/>
            <person name="Qiu Y."/>
        </authorList>
    </citation>
    <scope>NUCLEOTIDE SEQUENCE</scope>
    <source>
        <strain evidence="1">NBL</strain>
    </source>
</reference>
<protein>
    <submittedName>
        <fullName evidence="1">Uncharacterized protein</fullName>
    </submittedName>
</protein>
<accession>A0AAE0EJH8</accession>
<comment type="caution">
    <text evidence="1">The sequence shown here is derived from an EMBL/GenBank/DDBJ whole genome shotgun (WGS) entry which is preliminary data.</text>
</comment>
<proteinExistence type="predicted"/>
<name>A0AAE0EJH8_9ROSI</name>
<evidence type="ECO:0000313" key="1">
    <source>
        <dbReference type="EMBL" id="KAK3228685.1"/>
    </source>
</evidence>
<dbReference type="AlphaFoldDB" id="A0AAE0EJH8"/>